<dbReference type="AlphaFoldDB" id="A0A183F6V1"/>
<proteinExistence type="predicted"/>
<keyword evidence="2" id="KW-1185">Reference proteome</keyword>
<evidence type="ECO:0000313" key="1">
    <source>
        <dbReference type="EMBL" id="VDO21961.1"/>
    </source>
</evidence>
<gene>
    <name evidence="1" type="ORF">HPBE_LOCUS1894</name>
</gene>
<dbReference type="WBParaSite" id="HPBE_0000189301-mRNA-1">
    <property type="protein sequence ID" value="HPBE_0000189301-mRNA-1"/>
    <property type="gene ID" value="HPBE_0000189301"/>
</dbReference>
<sequence length="153" mass="17005">MKMLTMLGEQGKIQAISHLHEELPAGFSGMTNSTCWESRGRYNEEPHIQRSLERQTDTRISTFLRAGLTEIYPAKLLVGEQGKIQAVSQLDEELHYDLYPLRVDLAGIYPAKATHGSVGCELMPYFLMVNEEKSSASDEATGSTIACTSHDQV</sequence>
<name>A0A183F6V1_HELPZ</name>
<protein>
    <submittedName>
        <fullName evidence="3">Oxidored_molyb domain-containing protein</fullName>
    </submittedName>
</protein>
<dbReference type="EMBL" id="UZAH01002397">
    <property type="protein sequence ID" value="VDO21961.1"/>
    <property type="molecule type" value="Genomic_DNA"/>
</dbReference>
<accession>A0A3P7TL64</accession>
<organism evidence="2 3">
    <name type="scientific">Heligmosomoides polygyrus</name>
    <name type="common">Parasitic roundworm</name>
    <dbReference type="NCBI Taxonomy" id="6339"/>
    <lineage>
        <taxon>Eukaryota</taxon>
        <taxon>Metazoa</taxon>
        <taxon>Ecdysozoa</taxon>
        <taxon>Nematoda</taxon>
        <taxon>Chromadorea</taxon>
        <taxon>Rhabditida</taxon>
        <taxon>Rhabditina</taxon>
        <taxon>Rhabditomorpha</taxon>
        <taxon>Strongyloidea</taxon>
        <taxon>Heligmosomidae</taxon>
        <taxon>Heligmosomoides</taxon>
    </lineage>
</organism>
<reference evidence="1 2" key="1">
    <citation type="submission" date="2018-11" db="EMBL/GenBank/DDBJ databases">
        <authorList>
            <consortium name="Pathogen Informatics"/>
        </authorList>
    </citation>
    <scope>NUCLEOTIDE SEQUENCE [LARGE SCALE GENOMIC DNA]</scope>
</reference>
<evidence type="ECO:0000313" key="2">
    <source>
        <dbReference type="Proteomes" id="UP000050761"/>
    </source>
</evidence>
<reference evidence="3" key="2">
    <citation type="submission" date="2019-09" db="UniProtKB">
        <authorList>
            <consortium name="WormBaseParasite"/>
        </authorList>
    </citation>
    <scope>IDENTIFICATION</scope>
</reference>
<dbReference type="Proteomes" id="UP000050761">
    <property type="component" value="Unassembled WGS sequence"/>
</dbReference>
<evidence type="ECO:0000313" key="3">
    <source>
        <dbReference type="WBParaSite" id="HPBE_0000189301-mRNA-1"/>
    </source>
</evidence>
<accession>A0A183F6V1</accession>